<keyword evidence="5 7" id="KW-0720">Serine protease</keyword>
<dbReference type="InterPro" id="IPR023562">
    <property type="entry name" value="ClpP/TepA"/>
</dbReference>
<protein>
    <recommendedName>
        <fullName evidence="7 9">ATP-dependent Clp protease proteolytic subunit</fullName>
        <ecNumber evidence="7">3.4.21.92</ecNumber>
    </recommendedName>
    <alternativeName>
        <fullName evidence="7">Endopeptidase Clp</fullName>
    </alternativeName>
</protein>
<dbReference type="Pfam" id="PF00574">
    <property type="entry name" value="CLP_protease"/>
    <property type="match status" value="1"/>
</dbReference>
<reference evidence="10" key="1">
    <citation type="journal article" date="2014" name="Int. J. Syst. Evol. Microbiol.">
        <title>Complete genome sequence of Corynebacterium casei LMG S-19264T (=DSM 44701T), isolated from a smear-ripened cheese.</title>
        <authorList>
            <consortium name="US DOE Joint Genome Institute (JGI-PGF)"/>
            <person name="Walter F."/>
            <person name="Albersmeier A."/>
            <person name="Kalinowski J."/>
            <person name="Ruckert C."/>
        </authorList>
    </citation>
    <scope>NUCLEOTIDE SEQUENCE</scope>
    <source>
        <strain evidence="10">CGMCC 1.12426</strain>
    </source>
</reference>
<comment type="caution">
    <text evidence="10">The sequence shown here is derived from an EMBL/GenBank/DDBJ whole genome shotgun (WGS) entry which is preliminary data.</text>
</comment>
<dbReference type="EMBL" id="BMFA01000011">
    <property type="protein sequence ID" value="GGB58541.1"/>
    <property type="molecule type" value="Genomic_DNA"/>
</dbReference>
<keyword evidence="4 7" id="KW-0378">Hydrolase</keyword>
<evidence type="ECO:0000256" key="5">
    <source>
        <dbReference type="ARBA" id="ARBA00022825"/>
    </source>
</evidence>
<keyword evidence="11" id="KW-1185">Reference proteome</keyword>
<evidence type="ECO:0000256" key="2">
    <source>
        <dbReference type="ARBA" id="ARBA00022490"/>
    </source>
</evidence>
<evidence type="ECO:0000256" key="3">
    <source>
        <dbReference type="ARBA" id="ARBA00022670"/>
    </source>
</evidence>
<dbReference type="InterPro" id="IPR029045">
    <property type="entry name" value="ClpP/crotonase-like_dom_sf"/>
</dbReference>
<dbReference type="GO" id="GO:0009368">
    <property type="term" value="C:endopeptidase Clp complex"/>
    <property type="evidence" value="ECO:0007669"/>
    <property type="project" value="TreeGrafter"/>
</dbReference>
<dbReference type="InterPro" id="IPR001907">
    <property type="entry name" value="ClpP"/>
</dbReference>
<feature type="active site" description="Nucleophile" evidence="7">
    <location>
        <position position="111"/>
    </location>
</feature>
<comment type="subcellular location">
    <subcellularLocation>
        <location evidence="7">Cytoplasm</location>
    </subcellularLocation>
</comment>
<dbReference type="NCBIfam" id="NF009205">
    <property type="entry name" value="PRK12553.1"/>
    <property type="match status" value="1"/>
</dbReference>
<dbReference type="SUPFAM" id="SSF52096">
    <property type="entry name" value="ClpP/crotonase"/>
    <property type="match status" value="1"/>
</dbReference>
<dbReference type="EC" id="3.4.21.92" evidence="7"/>
<dbReference type="PROSITE" id="PS00382">
    <property type="entry name" value="CLP_PROTEASE_HIS"/>
    <property type="match status" value="1"/>
</dbReference>
<dbReference type="GO" id="GO:0004252">
    <property type="term" value="F:serine-type endopeptidase activity"/>
    <property type="evidence" value="ECO:0007669"/>
    <property type="project" value="UniProtKB-UniRule"/>
</dbReference>
<evidence type="ECO:0000256" key="4">
    <source>
        <dbReference type="ARBA" id="ARBA00022801"/>
    </source>
</evidence>
<evidence type="ECO:0000256" key="1">
    <source>
        <dbReference type="ARBA" id="ARBA00007039"/>
    </source>
</evidence>
<keyword evidence="2 7" id="KW-0963">Cytoplasm</keyword>
<evidence type="ECO:0000256" key="9">
    <source>
        <dbReference type="RuleBase" id="RU003567"/>
    </source>
</evidence>
<dbReference type="AlphaFoldDB" id="A0A916X1Q5"/>
<evidence type="ECO:0000256" key="8">
    <source>
        <dbReference type="PROSITE-ProRule" id="PRU10086"/>
    </source>
</evidence>
<comment type="subunit">
    <text evidence="7">Fourteen ClpP subunits assemble into 2 heptameric rings which stack back to back to give a disk-like structure with a central cavity, resembling the structure of eukaryotic proteasomes.</text>
</comment>
<dbReference type="GO" id="GO:0005737">
    <property type="term" value="C:cytoplasm"/>
    <property type="evidence" value="ECO:0007669"/>
    <property type="project" value="UniProtKB-SubCell"/>
</dbReference>
<accession>A0A916X1Q5</accession>
<evidence type="ECO:0000313" key="10">
    <source>
        <dbReference type="EMBL" id="GGB58541.1"/>
    </source>
</evidence>
<dbReference type="GO" id="GO:0004176">
    <property type="term" value="F:ATP-dependent peptidase activity"/>
    <property type="evidence" value="ECO:0007669"/>
    <property type="project" value="InterPro"/>
</dbReference>
<comment type="similarity">
    <text evidence="1 7 9">Belongs to the peptidase S14 family.</text>
</comment>
<dbReference type="InterPro" id="IPR033135">
    <property type="entry name" value="ClpP_His_AS"/>
</dbReference>
<dbReference type="HAMAP" id="MF_00444">
    <property type="entry name" value="ClpP"/>
    <property type="match status" value="1"/>
</dbReference>
<reference evidence="10" key="2">
    <citation type="submission" date="2020-09" db="EMBL/GenBank/DDBJ databases">
        <authorList>
            <person name="Sun Q."/>
            <person name="Zhou Y."/>
        </authorList>
    </citation>
    <scope>NUCLEOTIDE SEQUENCE</scope>
    <source>
        <strain evidence="10">CGMCC 1.12426</strain>
    </source>
</reference>
<name>A0A916X1Q5_9HYPH</name>
<organism evidence="10 11">
    <name type="scientific">Roseibium aquae</name>
    <dbReference type="NCBI Taxonomy" id="1323746"/>
    <lineage>
        <taxon>Bacteria</taxon>
        <taxon>Pseudomonadati</taxon>
        <taxon>Pseudomonadota</taxon>
        <taxon>Alphaproteobacteria</taxon>
        <taxon>Hyphomicrobiales</taxon>
        <taxon>Stappiaceae</taxon>
        <taxon>Roseibium</taxon>
    </lineage>
</organism>
<dbReference type="GO" id="GO:0006515">
    <property type="term" value="P:protein quality control for misfolded or incompletely synthesized proteins"/>
    <property type="evidence" value="ECO:0007669"/>
    <property type="project" value="TreeGrafter"/>
</dbReference>
<keyword evidence="3 7" id="KW-0645">Protease</keyword>
<proteinExistence type="inferred from homology"/>
<evidence type="ECO:0000256" key="6">
    <source>
        <dbReference type="ARBA" id="ARBA00034021"/>
    </source>
</evidence>
<dbReference type="Proteomes" id="UP000605148">
    <property type="component" value="Unassembled WGS sequence"/>
</dbReference>
<comment type="catalytic activity">
    <reaction evidence="6 7 8">
        <text>Hydrolysis of proteins to small peptides in the presence of ATP and magnesium. alpha-casein is the usual test substrate. In the absence of ATP, only oligopeptides shorter than five residues are hydrolyzed (such as succinyl-Leu-Tyr-|-NHMec, and Leu-Tyr-Leu-|-Tyr-Trp, in which cleavage of the -Tyr-|-Leu- and -Tyr-|-Trp bonds also occurs).</text>
        <dbReference type="EC" id="3.4.21.92"/>
    </reaction>
</comment>
<sequence>MEFFQRMTDYPTKVPARLDDEEDEKTKTPSSIQVDKHLFEARTVLITGPINQELARDVCARLMALAQVSNDPITVIVSSPGGHVESGDMIHDTIKFIAPEVRILGMGWVASAGALIYVAAAKENRYCTPNTRFLLHQPSGGAGGMATDIEIQAREIIKMRDRLNKIFATATGQPIERIEKDTDRDYWMSPEEGIAYGLVGKVVSNVSEMG</sequence>
<dbReference type="PANTHER" id="PTHR10381:SF70">
    <property type="entry name" value="ATP-DEPENDENT CLP PROTEASE PROTEOLYTIC SUBUNIT"/>
    <property type="match status" value="1"/>
</dbReference>
<dbReference type="Gene3D" id="3.90.226.10">
    <property type="entry name" value="2-enoyl-CoA Hydratase, Chain A, domain 1"/>
    <property type="match status" value="1"/>
</dbReference>
<feature type="active site" evidence="7 8">
    <location>
        <position position="136"/>
    </location>
</feature>
<dbReference type="GO" id="GO:0051117">
    <property type="term" value="F:ATPase binding"/>
    <property type="evidence" value="ECO:0007669"/>
    <property type="project" value="TreeGrafter"/>
</dbReference>
<comment type="function">
    <text evidence="7">Cleaves peptides in various proteins in a process that requires ATP hydrolysis. Has a chymotrypsin-like activity. Plays a major role in the degradation of misfolded proteins.</text>
</comment>
<dbReference type="PRINTS" id="PR00127">
    <property type="entry name" value="CLPPROTEASEP"/>
</dbReference>
<evidence type="ECO:0000256" key="7">
    <source>
        <dbReference type="HAMAP-Rule" id="MF_00444"/>
    </source>
</evidence>
<gene>
    <name evidence="7 10" type="primary">clpP</name>
    <name evidence="10" type="ORF">GCM10011316_33280</name>
</gene>
<dbReference type="CDD" id="cd07017">
    <property type="entry name" value="S14_ClpP_2"/>
    <property type="match status" value="1"/>
</dbReference>
<evidence type="ECO:0000313" key="11">
    <source>
        <dbReference type="Proteomes" id="UP000605148"/>
    </source>
</evidence>
<dbReference type="PANTHER" id="PTHR10381">
    <property type="entry name" value="ATP-DEPENDENT CLP PROTEASE PROTEOLYTIC SUBUNIT"/>
    <property type="match status" value="1"/>
</dbReference>